<evidence type="ECO:0000256" key="5">
    <source>
        <dbReference type="ARBA" id="ARBA00023170"/>
    </source>
</evidence>
<evidence type="ECO:0000256" key="4">
    <source>
        <dbReference type="ARBA" id="ARBA00023136"/>
    </source>
</evidence>
<dbReference type="PANTHER" id="PTHR24060">
    <property type="entry name" value="METABOTROPIC GLUTAMATE RECEPTOR"/>
    <property type="match status" value="1"/>
</dbReference>
<comment type="caution">
    <text evidence="10">The sequence shown here is derived from an EMBL/GenBank/DDBJ whole genome shotgun (WGS) entry which is preliminary data.</text>
</comment>
<evidence type="ECO:0000256" key="2">
    <source>
        <dbReference type="ARBA" id="ARBA00022692"/>
    </source>
</evidence>
<dbReference type="SUPFAM" id="SSF53822">
    <property type="entry name" value="Periplasmic binding protein-like I"/>
    <property type="match status" value="5"/>
</dbReference>
<sequence>MGLLKLWHRIFNVVTLATIMIAFHIGGCVQEVAIRQEANAIIGVIMQVSERGTGVFGCGSPTQEGVVKFEAMRWMLSVLNQRRGPSFLPGVSIGLRVFDTCGRLRVAVTQLGEFLPALKGVNNTIFIPSAIKIGLLDDAHLSDDHEVQAALDELRFPVIKLDSDTMVVPSEQKAKYHGYRESSCISFPAKKEDTSFQENIKSRDGQGIGTLNPEMDRAILSMAKQLKWHQMIVVHGDDSTSTRLAQLMLQLAASSNDVCVLSMEQFASVGDQSDEGSDEDLKNSNQNMMQSLFSENQEIPILVLMQQSSIRNFIESLNNHLHANNTSSLQLFFLTYLRMKTSVFCLYKFQRCTHFRYKLISYMCSKNIGKIVFDTSRAEDVLTASQAIVVMAQAIQRAWEVICFNGNRHPCPELMKMSHQDFQQLYFTEVLQNQRSGLKLPQQNRDWLKEPSFLPTLLLVQYVRNSQQRSFIGLHKKLFLLIKKRLYNLNKIDSEILFCYLLQIMEFSAENELQILDTSFEPDPPELCVDCGLCLHATHDRAVAGRRLGLIDFEAQLLHPAPHSVKYNVQYFTDDYHILLPSPQNLYIAALFAVHEETDGDSLLQCKRDEVDLQAVRQVEAFLWALRKVNAHLARALDGLQLGALLIDTCNSRVRTMMLSAGLDAFNNKAKRNSNRQILAVVNTLPVQDARVANEILSRMNITTVSTTQAAAVTDVRNKYILQMGHDRSVVIGKTTECHIACAVILIIFIMQVEAPLSSLVDAVVNVLKYLGWNYISVIYSTEDGEFTAGYKTFQTAAIRHGLCLAMEEGIATNMSMISHFSASGMRSELVNQLVGARARGARAVLLWTYPEHTQALMQAISQEIAHGSLRREDLFWLIASPNGHAPQILRKFGNVLGGALIFRPHHRPIQEFQHHLQQAHHSAKENKNPWLLKYYQEGVMCNAPECKLLLEMGSHVDFNTVQAVYSVGAALAAMFSHLCGNSSMIEPDASCLNMYTRLDIQQALNRELRQTSAKRADGSASEDFRFTNSGMGNVPVEILNFRRNFRSRSRSLGDIYFERVGQFVDNDLRSLENVLAYRDSGDEVQVTSLSSQCSAHSNCPRCRRRYDSVSLTDWVTMMKPKQNAELEARQDVVLYIAATLSVHEASRNPLECGGEVSKQGIEQLEAFLWAIDQVNRNNSHLSLAAIALDTCGSIVKTSRDVSNFLNRQESNIFDELNNTDINIVALLAGGDTELAGSVTDAVGHLGVAVLAPQAGGPPAQRKKYSPYPLQLAPSNAVRAASILALLHHLQWNCFSVMYHQDGVEYEDMFRYVEKHAASSIQLELTSGIPIPLASLNVTSLIRKCLRMLRAQKTDGSRIVVLMLPHERMKLIFRVVKSLEEEGQIKPGDFTWIMFGSEESIDYSAESSGAIVLQPKAGKVPEFEDHFRSLSLSSNSWNPWFSEFWSSVFHCRGATCHSDLFRDLHSYQFMHNPLVVNTINSVLAISHALGTVRRELCPDGSVCKAMKDISRVRRRLFEVAPHMAFVGVGLNAVAFSSAGENSHADIEVLNVHLAGNKAIPVSVGHISTSGKVQLDLEKMKSYVRSNRTEISLQESHSQCQGSYGSASGIPHVIEIGTTNSNNSKLSLLGVAPVHQQGIGHFNCGKLHPTTLLHLAALHYALSMINYNATILPGVDLGLILFDSCSRPSRAYNSIYNFLSFPKEALRAMTVGTEMQTRPKDIMAAVILDATAAEAVTQLLHAQSIAPLVVPVEAFATQRLQLASESSKVVVITEDVQNVHLLLEYRPHIDVSLTCEHDPKLQQYCVSPQNMLQFDSEGIPNQAPETNKPMILNGPTSRNREGSDQVSVEAKQLGHLYLSIDQETFDPKSSYGLHLFQESSVLRENLIHAMLSVARASHSHSMVVIHGTATWAELLNQQLQDYLQEYDELLCLAGVYALHSKNTKELIGAISSTKLMVTDDIIKTLRSGTVVILLLEDPEEIRAFLEVCRYISGLVFLTILQSWSVNTYAGHTIYTLHQILEFDETISGVTTEFQEWLSTNLLTTRDTKSIPFPASWLNEFQAMYKQDNNSWNTSLRLQHLFSMSDFSAGVQETINSIRTITRTLHQFFNRHCAHNFETNTFPECFNLNRSNNVQKIREFLQEELLPLSPTVKRHRSNAFSLWVGSERIGTWEQGIGLMISNTKYFQNYQSYCNSANCTICDQYGGYFTRNRQSVLYQTLQYPWAAALGGLSLFGAFLTILTALYFLAAAALPNSNMCGGTSVLGYLILLGLLVLFTANLSFVLTPTEATCGARRFLPGLAYTIIFAGMLLKVQY</sequence>
<dbReference type="Pfam" id="PF01094">
    <property type="entry name" value="ANF_receptor"/>
    <property type="match status" value="2"/>
</dbReference>
<name>A0ABQ8SNV1_PERAM</name>
<dbReference type="InterPro" id="IPR050726">
    <property type="entry name" value="mGluR"/>
</dbReference>
<proteinExistence type="predicted"/>
<feature type="transmembrane region" description="Helical" evidence="8">
    <location>
        <begin position="2261"/>
        <end position="2282"/>
    </location>
</feature>
<keyword evidence="5" id="KW-0675">Receptor</keyword>
<evidence type="ECO:0000313" key="10">
    <source>
        <dbReference type="EMBL" id="KAJ4435411.1"/>
    </source>
</evidence>
<dbReference type="PROSITE" id="PS50259">
    <property type="entry name" value="G_PROTEIN_RECEP_F3_4"/>
    <property type="match status" value="1"/>
</dbReference>
<gene>
    <name evidence="10" type="ORF">ANN_18026</name>
</gene>
<reference evidence="10 11" key="1">
    <citation type="journal article" date="2022" name="Allergy">
        <title>Genome assembly and annotation of Periplaneta americana reveal a comprehensive cockroach allergen profile.</title>
        <authorList>
            <person name="Wang L."/>
            <person name="Xiong Q."/>
            <person name="Saelim N."/>
            <person name="Wang L."/>
            <person name="Nong W."/>
            <person name="Wan A.T."/>
            <person name="Shi M."/>
            <person name="Liu X."/>
            <person name="Cao Q."/>
            <person name="Hui J.H.L."/>
            <person name="Sookrung N."/>
            <person name="Leung T.F."/>
            <person name="Tungtrongchitr A."/>
            <person name="Tsui S.K.W."/>
        </authorList>
    </citation>
    <scope>NUCLEOTIDE SEQUENCE [LARGE SCALE GENOMIC DNA]</scope>
    <source>
        <strain evidence="10">PWHHKU_190912</strain>
    </source>
</reference>
<comment type="subcellular location">
    <subcellularLocation>
        <location evidence="1">Membrane</location>
        <topology evidence="1">Multi-pass membrane protein</topology>
    </subcellularLocation>
</comment>
<evidence type="ECO:0000256" key="7">
    <source>
        <dbReference type="SAM" id="MobiDB-lite"/>
    </source>
</evidence>
<keyword evidence="4 8" id="KW-0472">Membrane</keyword>
<keyword evidence="6" id="KW-0325">Glycoprotein</keyword>
<feature type="region of interest" description="Disordered" evidence="7">
    <location>
        <begin position="1818"/>
        <end position="1843"/>
    </location>
</feature>
<protein>
    <recommendedName>
        <fullName evidence="9">G-protein coupled receptors family 3 profile domain-containing protein</fullName>
    </recommendedName>
</protein>
<dbReference type="Gene3D" id="3.40.50.2300">
    <property type="match status" value="7"/>
</dbReference>
<evidence type="ECO:0000259" key="9">
    <source>
        <dbReference type="PROSITE" id="PS50259"/>
    </source>
</evidence>
<dbReference type="PRINTS" id="PR00248">
    <property type="entry name" value="GPCRMGR"/>
</dbReference>
<evidence type="ECO:0000256" key="1">
    <source>
        <dbReference type="ARBA" id="ARBA00004141"/>
    </source>
</evidence>
<evidence type="ECO:0000256" key="3">
    <source>
        <dbReference type="ARBA" id="ARBA00022989"/>
    </source>
</evidence>
<dbReference type="InterPro" id="IPR028082">
    <property type="entry name" value="Peripla_BP_I"/>
</dbReference>
<evidence type="ECO:0000256" key="6">
    <source>
        <dbReference type="ARBA" id="ARBA00023180"/>
    </source>
</evidence>
<organism evidence="10 11">
    <name type="scientific">Periplaneta americana</name>
    <name type="common">American cockroach</name>
    <name type="synonym">Blatta americana</name>
    <dbReference type="NCBI Taxonomy" id="6978"/>
    <lineage>
        <taxon>Eukaryota</taxon>
        <taxon>Metazoa</taxon>
        <taxon>Ecdysozoa</taxon>
        <taxon>Arthropoda</taxon>
        <taxon>Hexapoda</taxon>
        <taxon>Insecta</taxon>
        <taxon>Pterygota</taxon>
        <taxon>Neoptera</taxon>
        <taxon>Polyneoptera</taxon>
        <taxon>Dictyoptera</taxon>
        <taxon>Blattodea</taxon>
        <taxon>Blattoidea</taxon>
        <taxon>Blattidae</taxon>
        <taxon>Blattinae</taxon>
        <taxon>Periplaneta</taxon>
    </lineage>
</organism>
<dbReference type="EMBL" id="JAJSOF020000023">
    <property type="protein sequence ID" value="KAJ4435411.1"/>
    <property type="molecule type" value="Genomic_DNA"/>
</dbReference>
<feature type="transmembrane region" description="Helical" evidence="8">
    <location>
        <begin position="2220"/>
        <end position="2249"/>
    </location>
</feature>
<accession>A0ABQ8SNV1</accession>
<dbReference type="InterPro" id="IPR017978">
    <property type="entry name" value="GPCR_3_C"/>
</dbReference>
<evidence type="ECO:0000256" key="8">
    <source>
        <dbReference type="SAM" id="Phobius"/>
    </source>
</evidence>
<dbReference type="InterPro" id="IPR001828">
    <property type="entry name" value="ANF_lig-bd_rcpt"/>
</dbReference>
<dbReference type="Pfam" id="PF00003">
    <property type="entry name" value="7tm_3"/>
    <property type="match status" value="1"/>
</dbReference>
<keyword evidence="2 8" id="KW-0812">Transmembrane</keyword>
<keyword evidence="3 8" id="KW-1133">Transmembrane helix</keyword>
<evidence type="ECO:0000313" key="11">
    <source>
        <dbReference type="Proteomes" id="UP001148838"/>
    </source>
</evidence>
<feature type="transmembrane region" description="Helical" evidence="8">
    <location>
        <begin position="2294"/>
        <end position="2311"/>
    </location>
</feature>
<keyword evidence="11" id="KW-1185">Reference proteome</keyword>
<dbReference type="Proteomes" id="UP001148838">
    <property type="component" value="Unassembled WGS sequence"/>
</dbReference>
<dbReference type="InterPro" id="IPR000337">
    <property type="entry name" value="GPCR_3"/>
</dbReference>
<feature type="domain" description="G-protein coupled receptors family 3 profile" evidence="9">
    <location>
        <begin position="2262"/>
        <end position="2313"/>
    </location>
</feature>